<sequence>MACQASTAAVNAAHTEVTAFTASLSAQVRTRAAHVAEANNRYKAKEAGSAKELAGVVHPEIRV</sequence>
<accession>A0A0F5NFN2</accession>
<comment type="caution">
    <text evidence="1">The sequence shown here is derived from an EMBL/GenBank/DDBJ whole genome shotgun (WGS) entry which is preliminary data.</text>
</comment>
<dbReference type="EMBL" id="LQPH01000148">
    <property type="protein sequence ID" value="ORW18230.1"/>
    <property type="molecule type" value="Genomic_DNA"/>
</dbReference>
<dbReference type="OrthoDB" id="4753261at2"/>
<dbReference type="Proteomes" id="UP000193781">
    <property type="component" value="Unassembled WGS sequence"/>
</dbReference>
<reference evidence="1 2" key="1">
    <citation type="submission" date="2016-01" db="EMBL/GenBank/DDBJ databases">
        <title>The new phylogeny of the genus Mycobacterium.</title>
        <authorList>
            <person name="Tarcisio F."/>
            <person name="Conor M."/>
            <person name="Antonella G."/>
            <person name="Elisabetta G."/>
            <person name="Giulia F.S."/>
            <person name="Sara T."/>
            <person name="Anna F."/>
            <person name="Clotilde B."/>
            <person name="Roberto B."/>
            <person name="Veronica D.S."/>
            <person name="Fabio R."/>
            <person name="Monica P."/>
            <person name="Olivier J."/>
            <person name="Enrico T."/>
            <person name="Nicola S."/>
        </authorList>
    </citation>
    <scope>NUCLEOTIDE SEQUENCE [LARGE SCALE GENOMIC DNA]</scope>
    <source>
        <strain evidence="1 2">DSM 44803</strain>
    </source>
</reference>
<evidence type="ECO:0000313" key="1">
    <source>
        <dbReference type="EMBL" id="ORW18230.1"/>
    </source>
</evidence>
<keyword evidence="2" id="KW-1185">Reference proteome</keyword>
<organism evidence="1 2">
    <name type="scientific">Mycobacterium nebraskense</name>
    <dbReference type="NCBI Taxonomy" id="244292"/>
    <lineage>
        <taxon>Bacteria</taxon>
        <taxon>Bacillati</taxon>
        <taxon>Actinomycetota</taxon>
        <taxon>Actinomycetes</taxon>
        <taxon>Mycobacteriales</taxon>
        <taxon>Mycobacteriaceae</taxon>
        <taxon>Mycobacterium</taxon>
    </lineage>
</organism>
<gene>
    <name evidence="1" type="ORF">AWC17_11015</name>
</gene>
<proteinExistence type="predicted"/>
<dbReference type="AlphaFoldDB" id="A0A0F5NFN2"/>
<evidence type="ECO:0000313" key="2">
    <source>
        <dbReference type="Proteomes" id="UP000193781"/>
    </source>
</evidence>
<name>A0A0F5NFN2_9MYCO</name>
<protein>
    <submittedName>
        <fullName evidence="1">Uncharacterized protein</fullName>
    </submittedName>
</protein>